<comment type="catalytic activity">
    <reaction evidence="9">
        <text>Hydrolysis of dipeptides, preferentially hydrophobic dipeptides including prolyl amino acids.</text>
        <dbReference type="EC" id="3.4.13.18"/>
    </reaction>
</comment>
<comment type="cofactor">
    <cofactor evidence="1">
        <name>Co(2+)</name>
        <dbReference type="ChEBI" id="CHEBI:48828"/>
    </cofactor>
</comment>
<dbReference type="InterPro" id="IPR001160">
    <property type="entry name" value="Peptidase_M20C"/>
</dbReference>
<reference evidence="19 20" key="1">
    <citation type="submission" date="2020-09" db="EMBL/GenBank/DDBJ databases">
        <title>Characterization and genome sequencing of Ruminiclostridium sp. nov. MA18.</title>
        <authorList>
            <person name="Rettenmaier R."/>
            <person name="Kowollik M.-L."/>
            <person name="Liebl W."/>
            <person name="Zverlov V."/>
        </authorList>
    </citation>
    <scope>NUCLEOTIDE SEQUENCE [LARGE SCALE GENOMIC DNA]</scope>
    <source>
        <strain evidence="19 20">MA18</strain>
    </source>
</reference>
<evidence type="ECO:0000313" key="20">
    <source>
        <dbReference type="Proteomes" id="UP000306409"/>
    </source>
</evidence>
<comment type="cofactor">
    <cofactor evidence="2">
        <name>Zn(2+)</name>
        <dbReference type="ChEBI" id="CHEBI:29105"/>
    </cofactor>
</comment>
<dbReference type="SUPFAM" id="SSF53187">
    <property type="entry name" value="Zn-dependent exopeptidases"/>
    <property type="match status" value="1"/>
</dbReference>
<evidence type="ECO:0000256" key="7">
    <source>
        <dbReference type="ARBA" id="ARBA00023049"/>
    </source>
</evidence>
<dbReference type="RefSeq" id="WP_137698052.1">
    <property type="nucleotide sequence ID" value="NZ_CP061336.1"/>
</dbReference>
<dbReference type="Gene3D" id="3.40.630.10">
    <property type="entry name" value="Zn peptidases"/>
    <property type="match status" value="2"/>
</dbReference>
<keyword evidence="5" id="KW-0378">Hydrolase</keyword>
<dbReference type="GO" id="GO:0006508">
    <property type="term" value="P:proteolysis"/>
    <property type="evidence" value="ECO:0007669"/>
    <property type="project" value="UniProtKB-KW"/>
</dbReference>
<dbReference type="Proteomes" id="UP000306409">
    <property type="component" value="Chromosome"/>
</dbReference>
<dbReference type="Pfam" id="PF01546">
    <property type="entry name" value="Peptidase_M20"/>
    <property type="match status" value="1"/>
</dbReference>
<dbReference type="AlphaFoldDB" id="A0A4U7JHV5"/>
<dbReference type="PIRSF" id="PIRSF016599">
    <property type="entry name" value="Xaa-His_dipept"/>
    <property type="match status" value="1"/>
</dbReference>
<evidence type="ECO:0000256" key="9">
    <source>
        <dbReference type="ARBA" id="ARBA00036421"/>
    </source>
</evidence>
<evidence type="ECO:0000256" key="3">
    <source>
        <dbReference type="ARBA" id="ARBA00022670"/>
    </source>
</evidence>
<keyword evidence="4" id="KW-0479">Metal-binding</keyword>
<feature type="domain" description="Peptidase M20 dimerisation" evidence="18">
    <location>
        <begin position="208"/>
        <end position="292"/>
    </location>
</feature>
<proteinExistence type="inferred from homology"/>
<evidence type="ECO:0000256" key="6">
    <source>
        <dbReference type="ARBA" id="ARBA00022833"/>
    </source>
</evidence>
<dbReference type="PANTHER" id="PTHR43501">
    <property type="entry name" value="CYTOSOL NON-SPECIFIC DIPEPTIDASE"/>
    <property type="match status" value="1"/>
</dbReference>
<dbReference type="PRINTS" id="PR00934">
    <property type="entry name" value="XHISDIPTASE"/>
</dbReference>
<evidence type="ECO:0000256" key="1">
    <source>
        <dbReference type="ARBA" id="ARBA00001941"/>
    </source>
</evidence>
<dbReference type="EMBL" id="CP061336">
    <property type="protein sequence ID" value="QNU67697.1"/>
    <property type="molecule type" value="Genomic_DNA"/>
</dbReference>
<evidence type="ECO:0000313" key="19">
    <source>
        <dbReference type="EMBL" id="QNU67697.1"/>
    </source>
</evidence>
<evidence type="ECO:0000256" key="4">
    <source>
        <dbReference type="ARBA" id="ARBA00022723"/>
    </source>
</evidence>
<dbReference type="GO" id="GO:0070573">
    <property type="term" value="F:metallodipeptidase activity"/>
    <property type="evidence" value="ECO:0007669"/>
    <property type="project" value="TreeGrafter"/>
</dbReference>
<evidence type="ECO:0000256" key="2">
    <source>
        <dbReference type="ARBA" id="ARBA00001947"/>
    </source>
</evidence>
<dbReference type="Pfam" id="PF07687">
    <property type="entry name" value="M20_dimer"/>
    <property type="match status" value="1"/>
</dbReference>
<evidence type="ECO:0000256" key="15">
    <source>
        <dbReference type="ARBA" id="ARBA00076004"/>
    </source>
</evidence>
<comment type="similarity">
    <text evidence="12">Belongs to the peptidase M20C family.</text>
</comment>
<dbReference type="GO" id="GO:0046872">
    <property type="term" value="F:metal ion binding"/>
    <property type="evidence" value="ECO:0007669"/>
    <property type="project" value="UniProtKB-KW"/>
</dbReference>
<keyword evidence="3" id="KW-0645">Protease</keyword>
<evidence type="ECO:0000259" key="18">
    <source>
        <dbReference type="Pfam" id="PF07687"/>
    </source>
</evidence>
<keyword evidence="20" id="KW-1185">Reference proteome</keyword>
<dbReference type="FunFam" id="3.40.630.10:FF:000072">
    <property type="entry name" value="Aminoacyl-histidine dipeptidase"/>
    <property type="match status" value="1"/>
</dbReference>
<organism evidence="19 20">
    <name type="scientific">Ruminiclostridium herbifermentans</name>
    <dbReference type="NCBI Taxonomy" id="2488810"/>
    <lineage>
        <taxon>Bacteria</taxon>
        <taxon>Bacillati</taxon>
        <taxon>Bacillota</taxon>
        <taxon>Clostridia</taxon>
        <taxon>Eubacteriales</taxon>
        <taxon>Oscillospiraceae</taxon>
        <taxon>Ruminiclostridium</taxon>
    </lineage>
</organism>
<dbReference type="FunFam" id="3.40.630.10:FF:000015">
    <property type="entry name" value="Aminoacyl-histidine dipeptidase PepD"/>
    <property type="match status" value="1"/>
</dbReference>
<evidence type="ECO:0000256" key="5">
    <source>
        <dbReference type="ARBA" id="ARBA00022801"/>
    </source>
</evidence>
<evidence type="ECO:0000256" key="13">
    <source>
        <dbReference type="ARBA" id="ARBA00071271"/>
    </source>
</evidence>
<accession>A0A4U7JHV5</accession>
<evidence type="ECO:0000256" key="14">
    <source>
        <dbReference type="ARBA" id="ARBA00075285"/>
    </source>
</evidence>
<keyword evidence="6" id="KW-0862">Zinc</keyword>
<dbReference type="PANTHER" id="PTHR43501:SF1">
    <property type="entry name" value="CYTOSOL NON-SPECIFIC DIPEPTIDASE"/>
    <property type="match status" value="1"/>
</dbReference>
<dbReference type="EC" id="3.4.13.18" evidence="10"/>
<name>A0A4U7JHV5_9FIRM</name>
<gene>
    <name evidence="19" type="ORF">EHE19_004295</name>
</gene>
<dbReference type="InterPro" id="IPR011650">
    <property type="entry name" value="Peptidase_M20_dimer"/>
</dbReference>
<dbReference type="OrthoDB" id="9773892at2"/>
<dbReference type="CDD" id="cd03890">
    <property type="entry name" value="M20_pepD"/>
    <property type="match status" value="1"/>
</dbReference>
<dbReference type="NCBIfam" id="TIGR01893">
    <property type="entry name" value="aa-his-dipept"/>
    <property type="match status" value="1"/>
</dbReference>
<evidence type="ECO:0000256" key="8">
    <source>
        <dbReference type="ARBA" id="ARBA00023285"/>
    </source>
</evidence>
<keyword evidence="8" id="KW-0170">Cobalt</keyword>
<protein>
    <recommendedName>
        <fullName evidence="13">Cytosol non-specific dipeptidase</fullName>
        <ecNumber evidence="10">3.4.13.18</ecNumber>
    </recommendedName>
    <alternativeName>
        <fullName evidence="16">Aminoacyl-histidine dipeptidase</fullName>
    </alternativeName>
    <alternativeName>
        <fullName evidence="15">Beta-alanyl-histidine dipeptidase</fullName>
    </alternativeName>
    <alternativeName>
        <fullName evidence="14">Carnosinase</fullName>
    </alternativeName>
    <alternativeName>
        <fullName evidence="11">Peptidase D</fullName>
    </alternativeName>
    <alternativeName>
        <fullName evidence="17">Xaa-His dipeptidase</fullName>
    </alternativeName>
</protein>
<dbReference type="KEGG" id="rher:EHE19_004295"/>
<evidence type="ECO:0000256" key="10">
    <source>
        <dbReference type="ARBA" id="ARBA00038976"/>
    </source>
</evidence>
<evidence type="ECO:0000256" key="12">
    <source>
        <dbReference type="ARBA" id="ARBA00061423"/>
    </source>
</evidence>
<keyword evidence="7" id="KW-0482">Metalloprotease</keyword>
<dbReference type="InterPro" id="IPR002933">
    <property type="entry name" value="Peptidase_M20"/>
</dbReference>
<evidence type="ECO:0000256" key="11">
    <source>
        <dbReference type="ARBA" id="ARBA00044252"/>
    </source>
</evidence>
<dbReference type="GO" id="GO:0005829">
    <property type="term" value="C:cytosol"/>
    <property type="evidence" value="ECO:0007669"/>
    <property type="project" value="TreeGrafter"/>
</dbReference>
<sequence length="485" mass="54104">MAEILKDLQPVEVFKYFEKLSQIPRGSGNEKEVSDYLVSFAKEHHLEYVQDSALNVVIRKKATPGFENSPSVVLQGHMDMVCEKNKDVDHDFTKDPLKLRIIDDMIYATDTTLGADNGIAVAMGLAILASNQYQHPAIELLVTTAEETGMDGAMALDPEDVKGRILINIDSEEEGTLLVSCAGGLTARTKIPAVWEDLDENRIPYMIKIRGLRGGHSGMEIDKERGNSNKLMGRILMSILSEIDLRLISIDGGSKNNAIPREADAIILVKADDKTLVEKKLLEIEKIFKTEMRVSDPDVRVEFEILTNSPTKMLSKTSTNNVINYLYLLINGVTSMSMEIKGLVESSLNLGVVTTNEDSIVFISSIRSSVKSLKNELTNRLIVTAKLNGGSVVTESDYPEWSYNPDSKIRTIFEEVYEKMYKTKPHIAAIHAGLECGLFAEKFEQLDAISFGPNLYDVHTPNEHMSISSVQRVWEYLLEVLKNIK</sequence>
<evidence type="ECO:0000256" key="17">
    <source>
        <dbReference type="ARBA" id="ARBA00078074"/>
    </source>
</evidence>
<evidence type="ECO:0000256" key="16">
    <source>
        <dbReference type="ARBA" id="ARBA00077688"/>
    </source>
</evidence>